<keyword evidence="4" id="KW-0223">Dioxygenase</keyword>
<evidence type="ECO:0000256" key="3">
    <source>
        <dbReference type="ARBA" id="ARBA00022723"/>
    </source>
</evidence>
<dbReference type="GO" id="GO:0046872">
    <property type="term" value="F:metal ion binding"/>
    <property type="evidence" value="ECO:0007669"/>
    <property type="project" value="UniProtKB-KW"/>
</dbReference>
<evidence type="ECO:0000313" key="9">
    <source>
        <dbReference type="EMBL" id="GAV86056.1"/>
    </source>
</evidence>
<evidence type="ECO:0000256" key="8">
    <source>
        <dbReference type="ARBA" id="ARBA00048709"/>
    </source>
</evidence>
<evidence type="ECO:0000256" key="4">
    <source>
        <dbReference type="ARBA" id="ARBA00022964"/>
    </source>
</evidence>
<dbReference type="GO" id="GO:0016121">
    <property type="term" value="P:carotene catabolic process"/>
    <property type="evidence" value="ECO:0007669"/>
    <property type="project" value="TreeGrafter"/>
</dbReference>
<proteinExistence type="inferred from homology"/>
<gene>
    <name evidence="9" type="ORF">CFOL_v3_29489</name>
</gene>
<dbReference type="EMBL" id="BDDD01003790">
    <property type="protein sequence ID" value="GAV86056.1"/>
    <property type="molecule type" value="Genomic_DNA"/>
</dbReference>
<keyword evidence="5" id="KW-0560">Oxidoreductase</keyword>
<dbReference type="OrthoDB" id="780171at2759"/>
<dbReference type="PANTHER" id="PTHR10543:SF89">
    <property type="entry name" value="CAROTENOID 9,10(9',10')-CLEAVAGE DIOXYGENASE 1"/>
    <property type="match status" value="1"/>
</dbReference>
<comment type="cofactor">
    <cofactor evidence="1">
        <name>Fe(2+)</name>
        <dbReference type="ChEBI" id="CHEBI:29033"/>
    </cofactor>
</comment>
<dbReference type="AlphaFoldDB" id="A0A1Q3D0M9"/>
<protein>
    <recommendedName>
        <fullName evidence="7">carotenoid 9,10-dioxygenase</fullName>
        <ecNumber evidence="7">1.14.99.n4</ecNumber>
    </recommendedName>
</protein>
<evidence type="ECO:0000256" key="5">
    <source>
        <dbReference type="ARBA" id="ARBA00023002"/>
    </source>
</evidence>
<keyword evidence="10" id="KW-1185">Reference proteome</keyword>
<dbReference type="GO" id="GO:0010436">
    <property type="term" value="F:carotenoid dioxygenase activity"/>
    <property type="evidence" value="ECO:0007669"/>
    <property type="project" value="TreeGrafter"/>
</dbReference>
<dbReference type="InterPro" id="IPR004294">
    <property type="entry name" value="Carotenoid_Oase"/>
</dbReference>
<comment type="caution">
    <text evidence="9">The sequence shown here is derived from an EMBL/GenBank/DDBJ whole genome shotgun (WGS) entry which is preliminary data.</text>
</comment>
<dbReference type="GO" id="GO:0009570">
    <property type="term" value="C:chloroplast stroma"/>
    <property type="evidence" value="ECO:0007669"/>
    <property type="project" value="TreeGrafter"/>
</dbReference>
<feature type="non-terminal residue" evidence="9">
    <location>
        <position position="177"/>
    </location>
</feature>
<keyword evidence="6" id="KW-0408">Iron</keyword>
<dbReference type="Proteomes" id="UP000187406">
    <property type="component" value="Unassembled WGS sequence"/>
</dbReference>
<name>A0A1Q3D0M9_CEPFO</name>
<dbReference type="EC" id="1.14.99.n4" evidence="7"/>
<comment type="catalytic activity">
    <reaction evidence="8">
        <text>all-trans-zeaxanthin + 2 O2 = 4,9-dimethyldodeca-2,4,6,8,10-pentaenedial + 2 (3R)-hydroxy-beta-ionone</text>
        <dbReference type="Rhea" id="RHEA:26393"/>
        <dbReference type="ChEBI" id="CHEBI:15379"/>
        <dbReference type="ChEBI" id="CHEBI:27547"/>
        <dbReference type="ChEBI" id="CHEBI:53171"/>
        <dbReference type="ChEBI" id="CHEBI:53173"/>
        <dbReference type="EC" id="1.14.99.n4"/>
    </reaction>
</comment>
<sequence length="177" mass="19514">MSSVSPHTIPPIMRPRVSRIHSHKHTIIPFINEQVASSRIMALQVNDGGAGGRIEAVNPKAKRGLASRVIDLMEKLVVKLMYDSSIPLHYLSGNFAPVPCETPPTNNLPLIGCLPECLNGAFLRVGPNPKFAPVAGYHWMVHGLRIKDGKATYVSRYVSTSRIKQEDFFDGAKIFKV</sequence>
<evidence type="ECO:0000256" key="6">
    <source>
        <dbReference type="ARBA" id="ARBA00023004"/>
    </source>
</evidence>
<dbReference type="Pfam" id="PF03055">
    <property type="entry name" value="RPE65"/>
    <property type="match status" value="1"/>
</dbReference>
<accession>A0A1Q3D0M9</accession>
<reference evidence="10" key="1">
    <citation type="submission" date="2016-04" db="EMBL/GenBank/DDBJ databases">
        <title>Cephalotus genome sequencing.</title>
        <authorList>
            <person name="Fukushima K."/>
            <person name="Hasebe M."/>
            <person name="Fang X."/>
        </authorList>
    </citation>
    <scope>NUCLEOTIDE SEQUENCE [LARGE SCALE GENOMIC DNA]</scope>
    <source>
        <strain evidence="10">cv. St1</strain>
    </source>
</reference>
<organism evidence="9 10">
    <name type="scientific">Cephalotus follicularis</name>
    <name type="common">Albany pitcher plant</name>
    <dbReference type="NCBI Taxonomy" id="3775"/>
    <lineage>
        <taxon>Eukaryota</taxon>
        <taxon>Viridiplantae</taxon>
        <taxon>Streptophyta</taxon>
        <taxon>Embryophyta</taxon>
        <taxon>Tracheophyta</taxon>
        <taxon>Spermatophyta</taxon>
        <taxon>Magnoliopsida</taxon>
        <taxon>eudicotyledons</taxon>
        <taxon>Gunneridae</taxon>
        <taxon>Pentapetalae</taxon>
        <taxon>rosids</taxon>
        <taxon>fabids</taxon>
        <taxon>Oxalidales</taxon>
        <taxon>Cephalotaceae</taxon>
        <taxon>Cephalotus</taxon>
    </lineage>
</organism>
<comment type="similarity">
    <text evidence="2">Belongs to the carotenoid oxygenase family.</text>
</comment>
<evidence type="ECO:0000256" key="7">
    <source>
        <dbReference type="ARBA" id="ARBA00039084"/>
    </source>
</evidence>
<evidence type="ECO:0000256" key="1">
    <source>
        <dbReference type="ARBA" id="ARBA00001954"/>
    </source>
</evidence>
<dbReference type="STRING" id="3775.A0A1Q3D0M9"/>
<dbReference type="PANTHER" id="PTHR10543">
    <property type="entry name" value="BETA-CAROTENE DIOXYGENASE"/>
    <property type="match status" value="1"/>
</dbReference>
<evidence type="ECO:0000313" key="10">
    <source>
        <dbReference type="Proteomes" id="UP000187406"/>
    </source>
</evidence>
<dbReference type="InParanoid" id="A0A1Q3D0M9"/>
<evidence type="ECO:0000256" key="2">
    <source>
        <dbReference type="ARBA" id="ARBA00006787"/>
    </source>
</evidence>
<keyword evidence="3" id="KW-0479">Metal-binding</keyword>